<accession>A0A2P8E7T8</accession>
<name>A0A2P8E7T8_9BACT</name>
<dbReference type="Pfam" id="PF00561">
    <property type="entry name" value="Abhydrolase_1"/>
    <property type="match status" value="1"/>
</dbReference>
<sequence length="267" mass="30334">MPYIQINNAKIFYVKEGNGPETIVFAHGLLWSHKMFLEQIEFLKKKYTVIAYDHRGQGQSEVPDGPYDMDLLTQDALELIDKVACKPVHFVGLSMGGFVGMRLAARYPDKIKSLILLETSANPEPVENLPKYKFLNGIVKWFGVIPKVAKEVMKIMFAQSWLENPKNKEAYKKWLNELQSNKRSITKSVEAVIFRKGVEEEIRSIQCPTMVVVGDEDVATKPEKAKFIQMSIPNAVLHMVPGAGHSSCIEKPDEINKLIREWLDQLS</sequence>
<dbReference type="InterPro" id="IPR029058">
    <property type="entry name" value="AB_hydrolase_fold"/>
</dbReference>
<dbReference type="GO" id="GO:0003824">
    <property type="term" value="F:catalytic activity"/>
    <property type="evidence" value="ECO:0007669"/>
    <property type="project" value="InterPro"/>
</dbReference>
<dbReference type="AlphaFoldDB" id="A0A2P8E7T8"/>
<dbReference type="InterPro" id="IPR050266">
    <property type="entry name" value="AB_hydrolase_sf"/>
</dbReference>
<reference evidence="2 3" key="1">
    <citation type="submission" date="2018-03" db="EMBL/GenBank/DDBJ databases">
        <title>Genomic Encyclopedia of Archaeal and Bacterial Type Strains, Phase II (KMG-II): from individual species to whole genera.</title>
        <authorList>
            <person name="Goeker M."/>
        </authorList>
    </citation>
    <scope>NUCLEOTIDE SEQUENCE [LARGE SCALE GENOMIC DNA]</scope>
    <source>
        <strain evidence="2 3">DSM 28057</strain>
    </source>
</reference>
<keyword evidence="3" id="KW-1185">Reference proteome</keyword>
<dbReference type="Gene3D" id="3.40.50.1820">
    <property type="entry name" value="alpha/beta hydrolase"/>
    <property type="match status" value="1"/>
</dbReference>
<evidence type="ECO:0000313" key="3">
    <source>
        <dbReference type="Proteomes" id="UP000240708"/>
    </source>
</evidence>
<proteinExistence type="predicted"/>
<dbReference type="Proteomes" id="UP000240708">
    <property type="component" value="Unassembled WGS sequence"/>
</dbReference>
<evidence type="ECO:0000259" key="1">
    <source>
        <dbReference type="Pfam" id="PF00561"/>
    </source>
</evidence>
<gene>
    <name evidence="2" type="ORF">CLV48_10352</name>
</gene>
<dbReference type="OrthoDB" id="9780932at2"/>
<comment type="caution">
    <text evidence="2">The sequence shown here is derived from an EMBL/GenBank/DDBJ whole genome shotgun (WGS) entry which is preliminary data.</text>
</comment>
<organism evidence="2 3">
    <name type="scientific">Cecembia rubra</name>
    <dbReference type="NCBI Taxonomy" id="1485585"/>
    <lineage>
        <taxon>Bacteria</taxon>
        <taxon>Pseudomonadati</taxon>
        <taxon>Bacteroidota</taxon>
        <taxon>Cytophagia</taxon>
        <taxon>Cytophagales</taxon>
        <taxon>Cyclobacteriaceae</taxon>
        <taxon>Cecembia</taxon>
    </lineage>
</organism>
<dbReference type="PANTHER" id="PTHR43798">
    <property type="entry name" value="MONOACYLGLYCEROL LIPASE"/>
    <property type="match status" value="1"/>
</dbReference>
<dbReference type="SUPFAM" id="SSF53474">
    <property type="entry name" value="alpha/beta-Hydrolases"/>
    <property type="match status" value="1"/>
</dbReference>
<dbReference type="InterPro" id="IPR000639">
    <property type="entry name" value="Epox_hydrolase-like"/>
</dbReference>
<evidence type="ECO:0000313" key="2">
    <source>
        <dbReference type="EMBL" id="PSL05542.1"/>
    </source>
</evidence>
<dbReference type="PRINTS" id="PR00412">
    <property type="entry name" value="EPOXHYDRLASE"/>
</dbReference>
<dbReference type="RefSeq" id="WP_106566608.1">
    <property type="nucleotide sequence ID" value="NZ_JAUVYL010000096.1"/>
</dbReference>
<dbReference type="InterPro" id="IPR000073">
    <property type="entry name" value="AB_hydrolase_1"/>
</dbReference>
<dbReference type="EMBL" id="PYGF01000003">
    <property type="protein sequence ID" value="PSL05542.1"/>
    <property type="molecule type" value="Genomic_DNA"/>
</dbReference>
<protein>
    <submittedName>
        <fullName evidence="2">Pimeloyl-ACP methyl ester carboxylesterase</fullName>
    </submittedName>
</protein>
<dbReference type="PRINTS" id="PR00111">
    <property type="entry name" value="ABHYDROLASE"/>
</dbReference>
<feature type="domain" description="AB hydrolase-1" evidence="1">
    <location>
        <begin position="22"/>
        <end position="252"/>
    </location>
</feature>